<dbReference type="NCBIfam" id="TIGR00729">
    <property type="entry name" value="ribonuclease HII"/>
    <property type="match status" value="1"/>
</dbReference>
<dbReference type="InterPro" id="IPR024567">
    <property type="entry name" value="RNase_HII/HIII_dom"/>
</dbReference>
<evidence type="ECO:0000256" key="1">
    <source>
        <dbReference type="ARBA" id="ARBA00000077"/>
    </source>
</evidence>
<evidence type="ECO:0000256" key="5">
    <source>
        <dbReference type="ARBA" id="ARBA00007058"/>
    </source>
</evidence>
<dbReference type="GO" id="GO:0006260">
    <property type="term" value="P:DNA replication"/>
    <property type="evidence" value="ECO:0007669"/>
    <property type="project" value="UniProtKB-ARBA"/>
</dbReference>
<dbReference type="GO" id="GO:0071031">
    <property type="term" value="P:nuclear mRNA surveillance of mRNA 3'-end processing"/>
    <property type="evidence" value="ECO:0007669"/>
    <property type="project" value="TreeGrafter"/>
</dbReference>
<comment type="subcellular location">
    <subcellularLocation>
        <location evidence="3">Nucleus</location>
    </subcellularLocation>
</comment>
<accession>A0A8I2YLP2</accession>
<dbReference type="Gene3D" id="2.40.50.700">
    <property type="match status" value="1"/>
</dbReference>
<comment type="cofactor">
    <cofactor evidence="15">
        <name>Mn(2+)</name>
        <dbReference type="ChEBI" id="CHEBI:29035"/>
    </cofactor>
    <cofactor evidence="15">
        <name>Mg(2+)</name>
        <dbReference type="ChEBI" id="CHEBI:18420"/>
    </cofactor>
    <text evidence="15">Manganese or magnesium. Binds 1 divalent metal ion per monomer in the absence of substrate. May bind a second metal ion after substrate binding.</text>
</comment>
<dbReference type="InterPro" id="IPR004649">
    <property type="entry name" value="RNase_H2_suA"/>
</dbReference>
<dbReference type="InterPro" id="IPR029060">
    <property type="entry name" value="PIN-like_dom_sf"/>
</dbReference>
<gene>
    <name evidence="19" type="ORF">JVT61DRAFT_6638</name>
</gene>
<evidence type="ECO:0000256" key="10">
    <source>
        <dbReference type="ARBA" id="ARBA00022801"/>
    </source>
</evidence>
<feature type="binding site" evidence="15">
    <location>
        <position position="33"/>
    </location>
    <ligand>
        <name>a divalent metal cation</name>
        <dbReference type="ChEBI" id="CHEBI:60240"/>
    </ligand>
</feature>
<evidence type="ECO:0000256" key="14">
    <source>
        <dbReference type="ARBA" id="ARBA00023242"/>
    </source>
</evidence>
<dbReference type="Gene3D" id="3.40.50.1010">
    <property type="entry name" value="5'-nuclease"/>
    <property type="match status" value="1"/>
</dbReference>
<dbReference type="OrthoDB" id="372421at2759"/>
<proteinExistence type="inferred from homology"/>
<evidence type="ECO:0000256" key="17">
    <source>
        <dbReference type="SAM" id="MobiDB-lite"/>
    </source>
</evidence>
<comment type="cofactor">
    <cofactor evidence="2">
        <name>Mg(2+)</name>
        <dbReference type="ChEBI" id="CHEBI:18420"/>
    </cofactor>
</comment>
<evidence type="ECO:0000256" key="4">
    <source>
        <dbReference type="ARBA" id="ARBA00005785"/>
    </source>
</evidence>
<keyword evidence="7 15" id="KW-0540">Nuclease</keyword>
<evidence type="ECO:0000256" key="6">
    <source>
        <dbReference type="ARBA" id="ARBA00022552"/>
    </source>
</evidence>
<evidence type="ECO:0000256" key="16">
    <source>
        <dbReference type="RuleBase" id="RU003515"/>
    </source>
</evidence>
<dbReference type="Gene3D" id="3.30.420.10">
    <property type="entry name" value="Ribonuclease H-like superfamily/Ribonuclease H"/>
    <property type="match status" value="1"/>
</dbReference>
<keyword evidence="20" id="KW-1185">Reference proteome</keyword>
<evidence type="ECO:0000256" key="11">
    <source>
        <dbReference type="ARBA" id="ARBA00022835"/>
    </source>
</evidence>
<dbReference type="PANTHER" id="PTHR23355">
    <property type="entry name" value="RIBONUCLEASE"/>
    <property type="match status" value="1"/>
</dbReference>
<reference evidence="19" key="1">
    <citation type="submission" date="2021-03" db="EMBL/GenBank/DDBJ databases">
        <title>Evolutionary innovations through gain and loss of genes in the ectomycorrhizal Boletales.</title>
        <authorList>
            <person name="Wu G."/>
            <person name="Miyauchi S."/>
            <person name="Morin E."/>
            <person name="Yang Z.-L."/>
            <person name="Xu J."/>
            <person name="Martin F.M."/>
        </authorList>
    </citation>
    <scope>NUCLEOTIDE SEQUENCE</scope>
    <source>
        <strain evidence="19">BR01</strain>
    </source>
</reference>
<dbReference type="SMART" id="SM00670">
    <property type="entry name" value="PINc"/>
    <property type="match status" value="1"/>
</dbReference>
<dbReference type="InterPro" id="IPR036397">
    <property type="entry name" value="RNaseH_sf"/>
</dbReference>
<dbReference type="InterPro" id="IPR022966">
    <property type="entry name" value="RNase_II/R_CS"/>
</dbReference>
<keyword evidence="10 15" id="KW-0378">Hydrolase</keyword>
<evidence type="ECO:0000256" key="7">
    <source>
        <dbReference type="ARBA" id="ARBA00022722"/>
    </source>
</evidence>
<sequence>MDVPSASSTPLTESYSYHSTTPTAPGPYILGVDEAGRGPVLGPLVYGVAYCPVAWQDDLEELGFADSKTLTSEKRMELLGVLNADPINLGWSVRVISPQAISRGMLKVPPTNLNKQSQDATIQLIRDVLQRGLQLSDVFVDALGNTSSYEAYLSSIFPGINFTVTTKADSKFKIVGAASVAAKVTRDACIEGWCFEELGTDQDTTLKGFGGEFGSGYPADPKTKEWIADSLEKTFGYPSVARFSWTTVKVALEKSAHPVKWTDEGQEALVMAFSSGQGRDKDRALSLVIYVFEAWARCNPPLNAHSLRQDQRHSPACLHKLTGMFGAFLVQRVQTFGLGNLVDEATLGAGFVRILIVPHYWCLGEEGVSMDEGSFISSPIHRMSRDNIAMDERVFLVRTSEMPQITILKRPRGEAVVTQRKFFKKTSKGKVIKVLRERYLRDDIYCGIIACRICAGAVSPVLPAAGDTTHKQFTTGHHVLPDTNIFLSQMDLMESPSFTPPIILLQTVLEEVRHRSLPLYNRLKTLVKADDKKFWVFYNEFRSETAVVTEENETPNDRNDRGIRRGAEWYNTHLALARPPIRGQTRKIPQVVLLTNDVANRQKAEAENIPTVSIRKYVEGMQQAEKLLDILSATGTDDVEQTRAATTTRTALYANYLTTTTLLAGVKAGELHQGHFNANQYNYLEGTVPVPAFTKPVLLVGRENMNRAVHGDVVVVEVFDESEWKAPTDEVVDQEATLKNDNAEDSEEESDGDEFKLREEARALRSASAKKGSAEKQPTGRVVGIIKRNWRAYVCHLDTPSLPSTVSTSLSTQTVFALPLSRLLPRIRLRTRQAPALLGQKILVTIDRWDAHSRYPEGHLVRALGKAEDKETEQESLLLEFEVPYRPFGKAILNCLPPEGDQWVVPPKDPTDPVWRDRMDLRDLDICSIDPSSACPAGCQDIDDALHARRLPNGYIEAGVHIADVSHFVLADTPMDSEAASRGTTVYLVDKRIDMLPALLGTNLCSLRPHVERLAFSVIWQLTDDADIINVKFTKSVIASKAAFEYEEAQIRKDDPNRTDSLTQSIRLLNALAIKLRAQRMAAGALNLASPEVKILLGSAESSDPIDVEQKELRETNSLVEEFMLLANVSVAKKIDEVFPQTAVLRRHLPPPKTNFEKLQDVLLKRKGFKLDVSSSGALAASLDKCVDPSAPAFNTLVRIMATRCMLSAEYFSSGSVARDTFGHYGLASPIYTHFTSPIRRYADVLAHRQLAAAISHTPLHASLHSKSNVERIMDVINRRHRMAQMAGRASVEFYVGLALKGRAESLAKGGSVTEDAFVIRTFRNGMGVFVFQLGLEGLVTFKRDVQFDADNYTVVVPPSADAAGSVAPVAISVFDKVKVRIEVEKDKNTQRGRVRMTLVSPVDSRGL</sequence>
<dbReference type="InterPro" id="IPR023160">
    <property type="entry name" value="RNase_HII_hlx-loop-hlx_cap_dom"/>
</dbReference>
<dbReference type="GO" id="GO:0016075">
    <property type="term" value="P:rRNA catabolic process"/>
    <property type="evidence" value="ECO:0007669"/>
    <property type="project" value="TreeGrafter"/>
</dbReference>
<dbReference type="EC" id="3.1.26.4" evidence="16"/>
<keyword evidence="9 15" id="KW-0255">Endonuclease</keyword>
<dbReference type="InterPro" id="IPR033771">
    <property type="entry name" value="Rrp44_CSD1"/>
</dbReference>
<dbReference type="EMBL" id="JAGFBS010000022">
    <property type="protein sequence ID" value="KAG6373483.1"/>
    <property type="molecule type" value="Genomic_DNA"/>
</dbReference>
<dbReference type="CDD" id="cd07181">
    <property type="entry name" value="RNase_HII_eukaryota_like"/>
    <property type="match status" value="1"/>
</dbReference>
<dbReference type="FunFam" id="1.10.10.460:FF:000001">
    <property type="entry name" value="Ribonuclease"/>
    <property type="match status" value="1"/>
</dbReference>
<feature type="domain" description="RNase H type-2" evidence="18">
    <location>
        <begin position="27"/>
        <end position="257"/>
    </location>
</feature>
<dbReference type="SUPFAM" id="SSF50249">
    <property type="entry name" value="Nucleic acid-binding proteins"/>
    <property type="match status" value="3"/>
</dbReference>
<dbReference type="FunFam" id="3.30.420.10:FF:000016">
    <property type="entry name" value="Ribonuclease"/>
    <property type="match status" value="1"/>
</dbReference>
<feature type="region of interest" description="Disordered" evidence="17">
    <location>
        <begin position="735"/>
        <end position="756"/>
    </location>
</feature>
<dbReference type="GO" id="GO:0000175">
    <property type="term" value="F:3'-5'-RNA exonuclease activity"/>
    <property type="evidence" value="ECO:0007669"/>
    <property type="project" value="TreeGrafter"/>
</dbReference>
<dbReference type="Proteomes" id="UP000683000">
    <property type="component" value="Unassembled WGS sequence"/>
</dbReference>
<dbReference type="Gene3D" id="2.40.50.140">
    <property type="entry name" value="Nucleic acid-binding proteins"/>
    <property type="match status" value="1"/>
</dbReference>
<evidence type="ECO:0000256" key="13">
    <source>
        <dbReference type="ARBA" id="ARBA00022884"/>
    </source>
</evidence>
<keyword evidence="6" id="KW-0698">rRNA processing</keyword>
<organism evidence="19 20">
    <name type="scientific">Boletus reticuloceps</name>
    <dbReference type="NCBI Taxonomy" id="495285"/>
    <lineage>
        <taxon>Eukaryota</taxon>
        <taxon>Fungi</taxon>
        <taxon>Dikarya</taxon>
        <taxon>Basidiomycota</taxon>
        <taxon>Agaricomycotina</taxon>
        <taxon>Agaricomycetes</taxon>
        <taxon>Agaricomycetidae</taxon>
        <taxon>Boletales</taxon>
        <taxon>Boletineae</taxon>
        <taxon>Boletaceae</taxon>
        <taxon>Boletoideae</taxon>
        <taxon>Boletus</taxon>
    </lineage>
</organism>
<dbReference type="InterPro" id="IPR041505">
    <property type="entry name" value="Dis3_CSD2"/>
</dbReference>
<comment type="catalytic activity">
    <reaction evidence="1 15 16">
        <text>Endonucleolytic cleavage to 5'-phosphomonoester.</text>
        <dbReference type="EC" id="3.1.26.4"/>
    </reaction>
</comment>
<dbReference type="InterPro" id="IPR002716">
    <property type="entry name" value="PIN_dom"/>
</dbReference>
<dbReference type="Pfam" id="PF00773">
    <property type="entry name" value="RNB"/>
    <property type="match status" value="1"/>
</dbReference>
<evidence type="ECO:0000313" key="20">
    <source>
        <dbReference type="Proteomes" id="UP000683000"/>
    </source>
</evidence>
<dbReference type="InterPro" id="IPR050180">
    <property type="entry name" value="RNR_Ribonuclease"/>
</dbReference>
<keyword evidence="14" id="KW-0539">Nucleus</keyword>
<dbReference type="SUPFAM" id="SSF88723">
    <property type="entry name" value="PIN domain-like"/>
    <property type="match status" value="1"/>
</dbReference>
<keyword evidence="12" id="KW-0269">Exonuclease</keyword>
<feature type="binding site" evidence="15">
    <location>
        <position position="34"/>
    </location>
    <ligand>
        <name>a divalent metal cation</name>
        <dbReference type="ChEBI" id="CHEBI:60240"/>
    </ligand>
</feature>
<evidence type="ECO:0000256" key="12">
    <source>
        <dbReference type="ARBA" id="ARBA00022839"/>
    </source>
</evidence>
<name>A0A8I2YLP2_9AGAM</name>
<dbReference type="InterPro" id="IPR001900">
    <property type="entry name" value="RNase_II/R"/>
</dbReference>
<dbReference type="SUPFAM" id="SSF53098">
    <property type="entry name" value="Ribonuclease H-like"/>
    <property type="match status" value="1"/>
</dbReference>
<keyword evidence="13" id="KW-0694">RNA-binding</keyword>
<dbReference type="Pfam" id="PF17216">
    <property type="entry name" value="Rrp44_CSD1"/>
    <property type="match status" value="1"/>
</dbReference>
<evidence type="ECO:0000256" key="2">
    <source>
        <dbReference type="ARBA" id="ARBA00001946"/>
    </source>
</evidence>
<dbReference type="GO" id="GO:0000176">
    <property type="term" value="C:nuclear exosome (RNase complex)"/>
    <property type="evidence" value="ECO:0007669"/>
    <property type="project" value="UniProtKB-ARBA"/>
</dbReference>
<dbReference type="PROSITE" id="PS51975">
    <property type="entry name" value="RNASE_H_2"/>
    <property type="match status" value="1"/>
</dbReference>
<dbReference type="GO" id="GO:0046872">
    <property type="term" value="F:metal ion binding"/>
    <property type="evidence" value="ECO:0007669"/>
    <property type="project" value="UniProtKB-KW"/>
</dbReference>
<comment type="similarity">
    <text evidence="5">Belongs to the RNase HII family. Eukaryotic subfamily.</text>
</comment>
<comment type="similarity">
    <text evidence="4">Belongs to the RNR ribonuclease family.</text>
</comment>
<dbReference type="GO" id="GO:0000177">
    <property type="term" value="C:cytoplasmic exosome (RNase complex)"/>
    <property type="evidence" value="ECO:0007669"/>
    <property type="project" value="TreeGrafter"/>
</dbReference>
<dbReference type="Pfam" id="PF01351">
    <property type="entry name" value="RNase_HII"/>
    <property type="match status" value="1"/>
</dbReference>
<dbReference type="InterPro" id="IPR033770">
    <property type="entry name" value="RRP44_S1"/>
</dbReference>
<dbReference type="Pfam" id="PF13638">
    <property type="entry name" value="PIN_4"/>
    <property type="match status" value="1"/>
</dbReference>
<evidence type="ECO:0000256" key="15">
    <source>
        <dbReference type="PROSITE-ProRule" id="PRU01319"/>
    </source>
</evidence>
<comment type="function">
    <text evidence="16">Endonuclease that specifically degrades the RNA of RNA-DNA hybrids.</text>
</comment>
<dbReference type="Pfam" id="PF17849">
    <property type="entry name" value="OB_Dis3"/>
    <property type="match status" value="1"/>
</dbReference>
<dbReference type="Pfam" id="PF17215">
    <property type="entry name" value="Rrp44_S1"/>
    <property type="match status" value="1"/>
</dbReference>
<evidence type="ECO:0000313" key="19">
    <source>
        <dbReference type="EMBL" id="KAG6373483.1"/>
    </source>
</evidence>
<dbReference type="GO" id="GO:0003723">
    <property type="term" value="F:RNA binding"/>
    <property type="evidence" value="ECO:0007669"/>
    <property type="project" value="UniProtKB-UniRule"/>
</dbReference>
<keyword evidence="8 15" id="KW-0479">Metal-binding</keyword>
<evidence type="ECO:0000256" key="3">
    <source>
        <dbReference type="ARBA" id="ARBA00004123"/>
    </source>
</evidence>
<dbReference type="PROSITE" id="PS01175">
    <property type="entry name" value="RIBONUCLEASE_II"/>
    <property type="match status" value="1"/>
</dbReference>
<feature type="compositionally biased region" description="Acidic residues" evidence="17">
    <location>
        <begin position="743"/>
        <end position="752"/>
    </location>
</feature>
<dbReference type="InterPro" id="IPR012340">
    <property type="entry name" value="NA-bd_OB-fold"/>
</dbReference>
<dbReference type="CDD" id="cd09862">
    <property type="entry name" value="PIN_Rrp44-like"/>
    <property type="match status" value="1"/>
</dbReference>
<dbReference type="PANTHER" id="PTHR23355:SF35">
    <property type="entry name" value="EXOSOME COMPLEX EXONUCLEASE RRP44"/>
    <property type="match status" value="1"/>
</dbReference>
<evidence type="ECO:0000256" key="9">
    <source>
        <dbReference type="ARBA" id="ARBA00022759"/>
    </source>
</evidence>
<keyword evidence="11" id="KW-0271">Exosome</keyword>
<dbReference type="Gene3D" id="2.40.50.690">
    <property type="match status" value="1"/>
</dbReference>
<dbReference type="GO" id="GO:0006364">
    <property type="term" value="P:rRNA processing"/>
    <property type="evidence" value="ECO:0007669"/>
    <property type="project" value="UniProtKB-KW"/>
</dbReference>
<dbReference type="SMART" id="SM00955">
    <property type="entry name" value="RNB"/>
    <property type="match status" value="1"/>
</dbReference>
<evidence type="ECO:0000256" key="8">
    <source>
        <dbReference type="ARBA" id="ARBA00022723"/>
    </source>
</evidence>
<protein>
    <recommendedName>
        <fullName evidence="16">Ribonuclease</fullName>
        <ecNumber evidence="16">3.1.26.4</ecNumber>
    </recommendedName>
</protein>
<dbReference type="InterPro" id="IPR012337">
    <property type="entry name" value="RNaseH-like_sf"/>
</dbReference>
<dbReference type="GO" id="GO:0004523">
    <property type="term" value="F:RNA-DNA hybrid ribonuclease activity"/>
    <property type="evidence" value="ECO:0007669"/>
    <property type="project" value="UniProtKB-UniRule"/>
</dbReference>
<feature type="binding site" evidence="15">
    <location>
        <position position="141"/>
    </location>
    <ligand>
        <name>a divalent metal cation</name>
        <dbReference type="ChEBI" id="CHEBI:60240"/>
    </ligand>
</feature>
<dbReference type="FunFam" id="2.40.50.700:FF:000001">
    <property type="entry name" value="Exosome complex exonuclease exoribonuclease (Rrp44)"/>
    <property type="match status" value="1"/>
</dbReference>
<comment type="caution">
    <text evidence="19">The sequence shown here is derived from an EMBL/GenBank/DDBJ whole genome shotgun (WGS) entry which is preliminary data.</text>
</comment>
<dbReference type="Gene3D" id="1.10.10.460">
    <property type="entry name" value="Ribonuclease hii. Domain 2"/>
    <property type="match status" value="1"/>
</dbReference>
<evidence type="ECO:0000259" key="18">
    <source>
        <dbReference type="PROSITE" id="PS51975"/>
    </source>
</evidence>